<dbReference type="PANTHER" id="PTHR46847">
    <property type="entry name" value="D-ALLOSE-BINDING PERIPLASMIC PROTEIN-RELATED"/>
    <property type="match status" value="1"/>
</dbReference>
<proteinExistence type="inferred from homology"/>
<organism evidence="7 8">
    <name type="scientific">Muricomes intestini</name>
    <dbReference type="NCBI Taxonomy" id="1796634"/>
    <lineage>
        <taxon>Bacteria</taxon>
        <taxon>Bacillati</taxon>
        <taxon>Bacillota</taxon>
        <taxon>Clostridia</taxon>
        <taxon>Lachnospirales</taxon>
        <taxon>Lachnospiraceae</taxon>
        <taxon>Muricomes</taxon>
    </lineage>
</organism>
<reference evidence="7 8" key="1">
    <citation type="submission" date="2019-03" db="EMBL/GenBank/DDBJ databases">
        <title>Genomic Encyclopedia of Type Strains, Phase IV (KMG-IV): sequencing the most valuable type-strain genomes for metagenomic binning, comparative biology and taxonomic classification.</title>
        <authorList>
            <person name="Goeker M."/>
        </authorList>
    </citation>
    <scope>NUCLEOTIDE SEQUENCE [LARGE SCALE GENOMIC DNA]</scope>
    <source>
        <strain evidence="7 8">DSM 29489</strain>
    </source>
</reference>
<dbReference type="PANTHER" id="PTHR46847:SF1">
    <property type="entry name" value="D-ALLOSE-BINDING PERIPLASMIC PROTEIN-RELATED"/>
    <property type="match status" value="1"/>
</dbReference>
<feature type="chain" id="PRO_5039442237" evidence="5">
    <location>
        <begin position="21"/>
        <end position="343"/>
    </location>
</feature>
<protein>
    <submittedName>
        <fullName evidence="7">Ribose transport system substrate-binding protein</fullName>
    </submittedName>
</protein>
<comment type="similarity">
    <text evidence="2">Belongs to the bacterial solute-binding protein 2 family.</text>
</comment>
<dbReference type="RefSeq" id="WP_165920996.1">
    <property type="nucleotide sequence ID" value="NZ_SLZZ01000049.1"/>
</dbReference>
<feature type="signal peptide" evidence="5">
    <location>
        <begin position="1"/>
        <end position="20"/>
    </location>
</feature>
<dbReference type="Proteomes" id="UP000295726">
    <property type="component" value="Unassembled WGS sequence"/>
</dbReference>
<dbReference type="EMBL" id="SLZZ01000049">
    <property type="protein sequence ID" value="TCS72872.1"/>
    <property type="molecule type" value="Genomic_DNA"/>
</dbReference>
<dbReference type="CDD" id="cd01536">
    <property type="entry name" value="PBP1_ABC_sugar_binding-like"/>
    <property type="match status" value="1"/>
</dbReference>
<evidence type="ECO:0000313" key="8">
    <source>
        <dbReference type="Proteomes" id="UP000295726"/>
    </source>
</evidence>
<dbReference type="Pfam" id="PF13407">
    <property type="entry name" value="Peripla_BP_4"/>
    <property type="match status" value="1"/>
</dbReference>
<evidence type="ECO:0000256" key="5">
    <source>
        <dbReference type="SAM" id="SignalP"/>
    </source>
</evidence>
<keyword evidence="3 5" id="KW-0732">Signal</keyword>
<feature type="compositionally biased region" description="Low complexity" evidence="4">
    <location>
        <begin position="29"/>
        <end position="43"/>
    </location>
</feature>
<dbReference type="AlphaFoldDB" id="A0A4R3JZH7"/>
<evidence type="ECO:0000256" key="3">
    <source>
        <dbReference type="ARBA" id="ARBA00022729"/>
    </source>
</evidence>
<evidence type="ECO:0000313" key="7">
    <source>
        <dbReference type="EMBL" id="TCS72872.1"/>
    </source>
</evidence>
<evidence type="ECO:0000256" key="2">
    <source>
        <dbReference type="ARBA" id="ARBA00007639"/>
    </source>
</evidence>
<dbReference type="PROSITE" id="PS51257">
    <property type="entry name" value="PROKAR_LIPOPROTEIN"/>
    <property type="match status" value="1"/>
</dbReference>
<sequence length="343" mass="36891">MKIKKIVAVVTMIALCLSMAACGKTTSDSNSESQKSGTSSSTESDSKDKLQIVATVQSQQINFWSNVQHTLERLAEENNFDLTVMDINSDVTTFNNIIDDIISMRPDGVITCGLESSTLTTQVKKLQEADIPVVTYNMQPDKEICPMVITDHEEFGKVAGVAAAEYWKKQHPDTKPVGGAVDLYSAPVCALRVQGFEEGFQTVYPDFEVLQSVDGAGSRSTSLSAAEDMLQANPDINVIFGINADSGLGALDALKENGKGNVEDSLVACVDGTETDCAELKNPDSALKAVAGNSPRIMAETAWKLLSSVLDGDLPAKEGHAERMEIVSVTPDQADSWVKENFE</sequence>
<evidence type="ECO:0000259" key="6">
    <source>
        <dbReference type="Pfam" id="PF13407"/>
    </source>
</evidence>
<dbReference type="SUPFAM" id="SSF53822">
    <property type="entry name" value="Periplasmic binding protein-like I"/>
    <property type="match status" value="1"/>
</dbReference>
<dbReference type="GO" id="GO:0030313">
    <property type="term" value="C:cell envelope"/>
    <property type="evidence" value="ECO:0007669"/>
    <property type="project" value="UniProtKB-SubCell"/>
</dbReference>
<accession>A0A4R3JZH7</accession>
<comment type="subcellular location">
    <subcellularLocation>
        <location evidence="1">Cell envelope</location>
    </subcellularLocation>
</comment>
<name>A0A4R3JZH7_9FIRM</name>
<comment type="caution">
    <text evidence="7">The sequence shown here is derived from an EMBL/GenBank/DDBJ whole genome shotgun (WGS) entry which is preliminary data.</text>
</comment>
<dbReference type="InterPro" id="IPR028082">
    <property type="entry name" value="Peripla_BP_I"/>
</dbReference>
<dbReference type="Gene3D" id="3.40.50.2300">
    <property type="match status" value="2"/>
</dbReference>
<keyword evidence="8" id="KW-1185">Reference proteome</keyword>
<dbReference type="InterPro" id="IPR025997">
    <property type="entry name" value="SBP_2_dom"/>
</dbReference>
<evidence type="ECO:0000256" key="4">
    <source>
        <dbReference type="SAM" id="MobiDB-lite"/>
    </source>
</evidence>
<dbReference type="GO" id="GO:0030246">
    <property type="term" value="F:carbohydrate binding"/>
    <property type="evidence" value="ECO:0007669"/>
    <property type="project" value="UniProtKB-ARBA"/>
</dbReference>
<gene>
    <name evidence="7" type="ORF">EDD59_1492</name>
</gene>
<evidence type="ECO:0000256" key="1">
    <source>
        <dbReference type="ARBA" id="ARBA00004196"/>
    </source>
</evidence>
<feature type="region of interest" description="Disordered" evidence="4">
    <location>
        <begin position="24"/>
        <end position="47"/>
    </location>
</feature>
<feature type="domain" description="Periplasmic binding protein" evidence="6">
    <location>
        <begin position="55"/>
        <end position="312"/>
    </location>
</feature>